<name>A0A3E3DYL0_9FIRM</name>
<dbReference type="CDD" id="cd00229">
    <property type="entry name" value="SGNH_hydrolase"/>
    <property type="match status" value="1"/>
</dbReference>
<evidence type="ECO:0000313" key="2">
    <source>
        <dbReference type="Proteomes" id="UP000261212"/>
    </source>
</evidence>
<dbReference type="RefSeq" id="WP_117532111.1">
    <property type="nucleotide sequence ID" value="NZ_QUSM01000003.1"/>
</dbReference>
<dbReference type="Proteomes" id="UP000261212">
    <property type="component" value="Unassembled WGS sequence"/>
</dbReference>
<gene>
    <name evidence="1" type="ORF">DW687_06340</name>
</gene>
<dbReference type="InterPro" id="IPR051532">
    <property type="entry name" value="Ester_Hydrolysis_Enzymes"/>
</dbReference>
<organism evidence="1 2">
    <name type="scientific">Anaerofustis stercorihominis</name>
    <dbReference type="NCBI Taxonomy" id="214853"/>
    <lineage>
        <taxon>Bacteria</taxon>
        <taxon>Bacillati</taxon>
        <taxon>Bacillota</taxon>
        <taxon>Clostridia</taxon>
        <taxon>Eubacteriales</taxon>
        <taxon>Eubacteriaceae</taxon>
        <taxon>Anaerofustis</taxon>
    </lineage>
</organism>
<reference evidence="1 2" key="1">
    <citation type="submission" date="2018-08" db="EMBL/GenBank/DDBJ databases">
        <title>A genome reference for cultivated species of the human gut microbiota.</title>
        <authorList>
            <person name="Zou Y."/>
            <person name="Xue W."/>
            <person name="Luo G."/>
        </authorList>
    </citation>
    <scope>NUCLEOTIDE SEQUENCE [LARGE SCALE GENOMIC DNA]</scope>
    <source>
        <strain evidence="1 2">AM25-6</strain>
    </source>
</reference>
<accession>A0A3E3DYL0</accession>
<comment type="caution">
    <text evidence="1">The sequence shown here is derived from an EMBL/GenBank/DDBJ whole genome shotgun (WGS) entry which is preliminary data.</text>
</comment>
<dbReference type="Gene3D" id="3.40.50.1110">
    <property type="entry name" value="SGNH hydrolase"/>
    <property type="match status" value="1"/>
</dbReference>
<proteinExistence type="predicted"/>
<dbReference type="InterPro" id="IPR001087">
    <property type="entry name" value="GDSL"/>
</dbReference>
<keyword evidence="1" id="KW-0378">Hydrolase</keyword>
<dbReference type="EMBL" id="QUSM01000003">
    <property type="protein sequence ID" value="RGD74381.1"/>
    <property type="molecule type" value="Genomic_DNA"/>
</dbReference>
<protein>
    <submittedName>
        <fullName evidence="1">SGNH/GDSL hydrolase family protein</fullName>
    </submittedName>
</protein>
<dbReference type="SUPFAM" id="SSF52266">
    <property type="entry name" value="SGNH hydrolase"/>
    <property type="match status" value="1"/>
</dbReference>
<dbReference type="GO" id="GO:0016788">
    <property type="term" value="F:hydrolase activity, acting on ester bonds"/>
    <property type="evidence" value="ECO:0007669"/>
    <property type="project" value="InterPro"/>
</dbReference>
<evidence type="ECO:0000313" key="1">
    <source>
        <dbReference type="EMBL" id="RGD74381.1"/>
    </source>
</evidence>
<sequence>MQKKYYIYSGYNDKNGNRHWQKVSTVNNKSSIRQKTTINVNPKHYYFTVKAVSIKNNKTIYSPYDKKFCVNNRKYDNKSILYIGDSITFGSPYKSVATREIFSYPWRVHQLTNVKYYNPSIPGATYAYKDYNGKGYFRHRLITDVAEKINNSTTPVDALHSNTKTYKDFDVVVMAAGTNDYSDNIKLGDKDSTNIKEFNGAINTIISYIENANIQRREEGKKPIKIVFTDLYYSNRTDNYSELINRFKTKNKIGLTLTDYQNDINNLIDNYKSKGLDVYQFHTKNIVTEESCPYKTSDNLHMTRTTYSEIGNKLSKFLIDEKII</sequence>
<dbReference type="Pfam" id="PF00657">
    <property type="entry name" value="Lipase_GDSL"/>
    <property type="match status" value="1"/>
</dbReference>
<dbReference type="InterPro" id="IPR036514">
    <property type="entry name" value="SGNH_hydro_sf"/>
</dbReference>
<dbReference type="PANTHER" id="PTHR30383">
    <property type="entry name" value="THIOESTERASE 1/PROTEASE 1/LYSOPHOSPHOLIPASE L1"/>
    <property type="match status" value="1"/>
</dbReference>
<dbReference type="AlphaFoldDB" id="A0A3E3DYL0"/>